<keyword evidence="3" id="KW-1185">Reference proteome</keyword>
<name>A0A225DP57_9BACT</name>
<reference evidence="3" key="1">
    <citation type="submission" date="2017-06" db="EMBL/GenBank/DDBJ databases">
        <title>Genome analysis of Fimbriiglobus ruber SP5, the first member of the order Planctomycetales with confirmed chitinolytic capability.</title>
        <authorList>
            <person name="Ravin N.V."/>
            <person name="Rakitin A.L."/>
            <person name="Ivanova A.A."/>
            <person name="Beletsky A.V."/>
            <person name="Kulichevskaya I.S."/>
            <person name="Mardanov A.V."/>
            <person name="Dedysh S.N."/>
        </authorList>
    </citation>
    <scope>NUCLEOTIDE SEQUENCE [LARGE SCALE GENOMIC DNA]</scope>
    <source>
        <strain evidence="3">SP5</strain>
    </source>
</reference>
<feature type="region of interest" description="Disordered" evidence="1">
    <location>
        <begin position="1"/>
        <end position="21"/>
    </location>
</feature>
<comment type="caution">
    <text evidence="2">The sequence shown here is derived from an EMBL/GenBank/DDBJ whole genome shotgun (WGS) entry which is preliminary data.</text>
</comment>
<organism evidence="2 3">
    <name type="scientific">Fimbriiglobus ruber</name>
    <dbReference type="NCBI Taxonomy" id="1908690"/>
    <lineage>
        <taxon>Bacteria</taxon>
        <taxon>Pseudomonadati</taxon>
        <taxon>Planctomycetota</taxon>
        <taxon>Planctomycetia</taxon>
        <taxon>Gemmatales</taxon>
        <taxon>Gemmataceae</taxon>
        <taxon>Fimbriiglobus</taxon>
    </lineage>
</organism>
<dbReference type="OrthoDB" id="569350at2"/>
<evidence type="ECO:0000313" key="3">
    <source>
        <dbReference type="Proteomes" id="UP000214646"/>
    </source>
</evidence>
<accession>A0A225DP57</accession>
<protein>
    <recommendedName>
        <fullName evidence="4">Transposase</fullName>
    </recommendedName>
</protein>
<evidence type="ECO:0000313" key="2">
    <source>
        <dbReference type="EMBL" id="OWK40368.1"/>
    </source>
</evidence>
<evidence type="ECO:0008006" key="4">
    <source>
        <dbReference type="Google" id="ProtNLM"/>
    </source>
</evidence>
<dbReference type="Proteomes" id="UP000214646">
    <property type="component" value="Unassembled WGS sequence"/>
</dbReference>
<dbReference type="EMBL" id="NIDE01000008">
    <property type="protein sequence ID" value="OWK40368.1"/>
    <property type="molecule type" value="Genomic_DNA"/>
</dbReference>
<gene>
    <name evidence="2" type="ORF">FRUB_05287</name>
</gene>
<proteinExistence type="predicted"/>
<sequence>MCLSTTPSGPAHPHAPHACPAHTLSPAQRQRIAVQALAGTVPITELADQHDVSRRFVYRQQALADRALADAFDPPVADTAVLFHLPVTPHWIHQLVLGLVLIGHCPLRGVVEICRDLFDYDLSLGTVHNLVRKAVAPARAANARTDLGPVRVGAHDEIFQNGRPVLVGVDTRSTYCYLLSLEDHRDADTWGTRLLELKDRGLAPDAVVADAGRGLRAGLAVALPEVPCRSDVFHAVHAVHAVVQRLENRAYRALDACDRLRHQVARRVRRGQPSDPALDARLARAADDEARAIARADQVALLAQWLRHDVLALAGPSHPDRLALFEFVRTELDARMPAAPDLLGLLVRYLRGQRDDLLAFAAELDDAFAALADPLDLDPGVVRELFAVTGLPDDDRRRWPRETVLRATRGEHYYPLAHAVDGIRRRTVRASSLAENLNSRLRGYFFLRRQLGHEYLALLQFFLNHRRFVRSTRAERAGHSPAEVLTGQPHPHWLELLGFTRFSRT</sequence>
<dbReference type="RefSeq" id="WP_088256293.1">
    <property type="nucleotide sequence ID" value="NZ_NIDE01000008.1"/>
</dbReference>
<evidence type="ECO:0000256" key="1">
    <source>
        <dbReference type="SAM" id="MobiDB-lite"/>
    </source>
</evidence>
<dbReference type="AlphaFoldDB" id="A0A225DP57"/>